<protein>
    <submittedName>
        <fullName evidence="1">Uncharacterized protein</fullName>
    </submittedName>
</protein>
<name>A0A6S6TX46_9BACT</name>
<proteinExistence type="predicted"/>
<dbReference type="AlphaFoldDB" id="A0A6S6TX46"/>
<organism evidence="1">
    <name type="scientific">uncultured Aureispira sp</name>
    <dbReference type="NCBI Taxonomy" id="1331704"/>
    <lineage>
        <taxon>Bacteria</taxon>
        <taxon>Pseudomonadati</taxon>
        <taxon>Bacteroidota</taxon>
        <taxon>Saprospiria</taxon>
        <taxon>Saprospirales</taxon>
        <taxon>Saprospiraceae</taxon>
        <taxon>Aureispira</taxon>
        <taxon>environmental samples</taxon>
    </lineage>
</organism>
<evidence type="ECO:0000313" key="1">
    <source>
        <dbReference type="EMBL" id="CAA6820728.1"/>
    </source>
</evidence>
<accession>A0A6S6TX46</accession>
<sequence>MAQNSLLESPFEKDNECICGTIILKNKTAN</sequence>
<reference evidence="1" key="1">
    <citation type="submission" date="2020-01" db="EMBL/GenBank/DDBJ databases">
        <authorList>
            <person name="Meier V. D."/>
            <person name="Meier V D."/>
        </authorList>
    </citation>
    <scope>NUCLEOTIDE SEQUENCE</scope>
    <source>
        <strain evidence="1">HLG_WM_MAG_10</strain>
    </source>
</reference>
<gene>
    <name evidence="1" type="ORF">HELGO_WM18109</name>
</gene>
<dbReference type="EMBL" id="CACVAQ010000289">
    <property type="protein sequence ID" value="CAA6820728.1"/>
    <property type="molecule type" value="Genomic_DNA"/>
</dbReference>